<protein>
    <recommendedName>
        <fullName evidence="1">Transposase DDE domain-containing protein</fullName>
    </recommendedName>
</protein>
<gene>
    <name evidence="2" type="ORF">P775_00260</name>
</gene>
<comment type="caution">
    <text evidence="2">The sequence shown here is derived from an EMBL/GenBank/DDBJ whole genome shotgun (WGS) entry which is preliminary data.</text>
</comment>
<dbReference type="InterPro" id="IPR025668">
    <property type="entry name" value="Tnp_DDE_dom"/>
</dbReference>
<dbReference type="Pfam" id="PF13737">
    <property type="entry name" value="DDE_Tnp_1_5"/>
    <property type="match status" value="1"/>
</dbReference>
<dbReference type="Proteomes" id="UP000231259">
    <property type="component" value="Unassembled WGS sequence"/>
</dbReference>
<reference evidence="2 3" key="1">
    <citation type="submission" date="2013-09" db="EMBL/GenBank/DDBJ databases">
        <title>Genome sequencing of Phaeobacter antarcticus sp. nov. SM1211.</title>
        <authorList>
            <person name="Zhang X.-Y."/>
            <person name="Liu C."/>
            <person name="Chen X.-L."/>
            <person name="Xie B.-B."/>
            <person name="Qin Q.-L."/>
            <person name="Rong J.-C."/>
            <person name="Zhang Y.-Z."/>
        </authorList>
    </citation>
    <scope>NUCLEOTIDE SEQUENCE [LARGE SCALE GENOMIC DNA]</scope>
    <source>
        <strain evidence="2 3">SM1211</strain>
    </source>
</reference>
<feature type="domain" description="Transposase DDE" evidence="1">
    <location>
        <begin position="3"/>
        <end position="68"/>
    </location>
</feature>
<name>A0A2G8RL63_9RHOB</name>
<dbReference type="AlphaFoldDB" id="A0A2G8RL63"/>
<evidence type="ECO:0000313" key="3">
    <source>
        <dbReference type="Proteomes" id="UP000231259"/>
    </source>
</evidence>
<evidence type="ECO:0000313" key="2">
    <source>
        <dbReference type="EMBL" id="PIL22243.1"/>
    </source>
</evidence>
<keyword evidence="3" id="KW-1185">Reference proteome</keyword>
<dbReference type="EMBL" id="AWWI01000007">
    <property type="protein sequence ID" value="PIL22243.1"/>
    <property type="molecule type" value="Genomic_DNA"/>
</dbReference>
<sequence length="128" mass="14038">MGFKQPLRQTEGLMRSMAKRMGVEITVPDFMTFSRGGNGLSLSAKTVSKNANPLHLVLDRSGLKVFGEGAWLEQKHKKGANGALVVSCTLALILSEAKSFAPIGPRMALVNRPSYRPCWMRSTPQLTY</sequence>
<accession>A0A2G8RL63</accession>
<evidence type="ECO:0000259" key="1">
    <source>
        <dbReference type="Pfam" id="PF13737"/>
    </source>
</evidence>
<organism evidence="2 3">
    <name type="scientific">Puniceibacterium antarcticum</name>
    <dbReference type="NCBI Taxonomy" id="1206336"/>
    <lineage>
        <taxon>Bacteria</taxon>
        <taxon>Pseudomonadati</taxon>
        <taxon>Pseudomonadota</taxon>
        <taxon>Alphaproteobacteria</taxon>
        <taxon>Rhodobacterales</taxon>
        <taxon>Paracoccaceae</taxon>
        <taxon>Puniceibacterium</taxon>
    </lineage>
</organism>
<proteinExistence type="predicted"/>